<evidence type="ECO:0000259" key="1">
    <source>
        <dbReference type="Pfam" id="PF00583"/>
    </source>
</evidence>
<feature type="domain" description="N-acetyltransferase" evidence="1">
    <location>
        <begin position="62"/>
        <end position="100"/>
    </location>
</feature>
<name>A0ABN2JIV4_9MICO</name>
<organism evidence="2 3">
    <name type="scientific">Isoptericola hypogeus</name>
    <dbReference type="NCBI Taxonomy" id="300179"/>
    <lineage>
        <taxon>Bacteria</taxon>
        <taxon>Bacillati</taxon>
        <taxon>Actinomycetota</taxon>
        <taxon>Actinomycetes</taxon>
        <taxon>Micrococcales</taxon>
        <taxon>Promicromonosporaceae</taxon>
        <taxon>Isoptericola</taxon>
    </lineage>
</organism>
<proteinExistence type="predicted"/>
<dbReference type="Pfam" id="PF00583">
    <property type="entry name" value="Acetyltransf_1"/>
    <property type="match status" value="1"/>
</dbReference>
<protein>
    <recommendedName>
        <fullName evidence="1">N-acetyltransferase domain-containing protein</fullName>
    </recommendedName>
</protein>
<dbReference type="InterPro" id="IPR016181">
    <property type="entry name" value="Acyl_CoA_acyltransferase"/>
</dbReference>
<sequence length="117" mass="12416">MGRFTETTAFVDLYVAAVPGEREIVVDPDEVHDAEWVTLETVEARLAPASRFSTTSRSSRGRGQGLGRALLAAVEDAARAAGVIGHELNVFGHNGAARSLCSTSGDEVVTQQMCKVI</sequence>
<accession>A0ABN2JIV4</accession>
<dbReference type="EMBL" id="BAAAPM010000005">
    <property type="protein sequence ID" value="GAA1728877.1"/>
    <property type="molecule type" value="Genomic_DNA"/>
</dbReference>
<comment type="caution">
    <text evidence="2">The sequence shown here is derived from an EMBL/GenBank/DDBJ whole genome shotgun (WGS) entry which is preliminary data.</text>
</comment>
<reference evidence="2 3" key="1">
    <citation type="journal article" date="2019" name="Int. J. Syst. Evol. Microbiol.">
        <title>The Global Catalogue of Microorganisms (GCM) 10K type strain sequencing project: providing services to taxonomists for standard genome sequencing and annotation.</title>
        <authorList>
            <consortium name="The Broad Institute Genomics Platform"/>
            <consortium name="The Broad Institute Genome Sequencing Center for Infectious Disease"/>
            <person name="Wu L."/>
            <person name="Ma J."/>
        </authorList>
    </citation>
    <scope>NUCLEOTIDE SEQUENCE [LARGE SCALE GENOMIC DNA]</scope>
    <source>
        <strain evidence="2 3">JCM 15589</strain>
    </source>
</reference>
<dbReference type="Proteomes" id="UP001501138">
    <property type="component" value="Unassembled WGS sequence"/>
</dbReference>
<evidence type="ECO:0000313" key="3">
    <source>
        <dbReference type="Proteomes" id="UP001501138"/>
    </source>
</evidence>
<dbReference type="RefSeq" id="WP_344248843.1">
    <property type="nucleotide sequence ID" value="NZ_BAAAPM010000005.1"/>
</dbReference>
<dbReference type="SUPFAM" id="SSF55811">
    <property type="entry name" value="Nudix"/>
    <property type="match status" value="1"/>
</dbReference>
<gene>
    <name evidence="2" type="ORF">GCM10009809_25580</name>
</gene>
<evidence type="ECO:0000313" key="2">
    <source>
        <dbReference type="EMBL" id="GAA1728877.1"/>
    </source>
</evidence>
<dbReference type="InterPro" id="IPR015797">
    <property type="entry name" value="NUDIX_hydrolase-like_dom_sf"/>
</dbReference>
<dbReference type="InterPro" id="IPR000182">
    <property type="entry name" value="GNAT_dom"/>
</dbReference>
<dbReference type="SUPFAM" id="SSF55729">
    <property type="entry name" value="Acyl-CoA N-acyltransferases (Nat)"/>
    <property type="match status" value="1"/>
</dbReference>
<keyword evidence="3" id="KW-1185">Reference proteome</keyword>
<dbReference type="Gene3D" id="3.40.630.30">
    <property type="match status" value="1"/>
</dbReference>